<dbReference type="Gene3D" id="1.20.1640.10">
    <property type="entry name" value="Multidrug efflux transporter AcrB transmembrane domain"/>
    <property type="match status" value="1"/>
</dbReference>
<dbReference type="Pfam" id="PF07549">
    <property type="entry name" value="Sec_GG"/>
    <property type="match status" value="1"/>
</dbReference>
<keyword evidence="5 9" id="KW-0653">Protein transport</keyword>
<dbReference type="OrthoDB" id="9774769at2"/>
<comment type="similarity">
    <text evidence="9">Belongs to the SecD/SecF family. SecF subfamily.</text>
</comment>
<name>A0A4S3L1U6_9GAMM</name>
<dbReference type="GO" id="GO:0065002">
    <property type="term" value="P:intracellular protein transmembrane transport"/>
    <property type="evidence" value="ECO:0007669"/>
    <property type="project" value="UniProtKB-UniRule"/>
</dbReference>
<accession>A0A4S3L1U6</accession>
<feature type="transmembrane region" description="Helical" evidence="9">
    <location>
        <begin position="258"/>
        <end position="275"/>
    </location>
</feature>
<dbReference type="SUPFAM" id="SSF82866">
    <property type="entry name" value="Multidrug efflux transporter AcrB transmembrane domain"/>
    <property type="match status" value="1"/>
</dbReference>
<comment type="subcellular location">
    <subcellularLocation>
        <location evidence="1 9">Cell membrane</location>
        <topology evidence="1 9">Multi-pass membrane protein</topology>
    </subcellularLocation>
</comment>
<dbReference type="PRINTS" id="PR01755">
    <property type="entry name" value="SECFTRNLCASE"/>
</dbReference>
<comment type="subunit">
    <text evidence="9">Forms a complex with SecD. Part of the essential Sec protein translocation apparatus which comprises SecA, SecYEG and auxiliary proteins SecDF-YajC and YidC.</text>
</comment>
<dbReference type="InterPro" id="IPR022645">
    <property type="entry name" value="SecD/SecF_bac"/>
</dbReference>
<evidence type="ECO:0000313" key="11">
    <source>
        <dbReference type="EMBL" id="TCT01202.1"/>
    </source>
</evidence>
<feature type="transmembrane region" description="Helical" evidence="9">
    <location>
        <begin position="281"/>
        <end position="310"/>
    </location>
</feature>
<dbReference type="RefSeq" id="WP_123521875.1">
    <property type="nucleotide sequence ID" value="NZ_JBHLWF010000005.1"/>
</dbReference>
<evidence type="ECO:0000256" key="7">
    <source>
        <dbReference type="ARBA" id="ARBA00023010"/>
    </source>
</evidence>
<dbReference type="InterPro" id="IPR022646">
    <property type="entry name" value="SecD/SecF_CS"/>
</dbReference>
<keyword evidence="8 9" id="KW-0472">Membrane</keyword>
<evidence type="ECO:0000313" key="12">
    <source>
        <dbReference type="Proteomes" id="UP000294599"/>
    </source>
</evidence>
<feature type="transmembrane region" description="Helical" evidence="9">
    <location>
        <begin position="12"/>
        <end position="36"/>
    </location>
</feature>
<dbReference type="InterPro" id="IPR055344">
    <property type="entry name" value="SecD_SecF_C_bact"/>
</dbReference>
<protein>
    <recommendedName>
        <fullName evidence="9">Protein-export membrane protein SecF</fullName>
    </recommendedName>
</protein>
<dbReference type="Proteomes" id="UP000294599">
    <property type="component" value="Unassembled WGS sequence"/>
</dbReference>
<keyword evidence="12" id="KW-1185">Reference proteome</keyword>
<feature type="domain" description="Protein export membrane protein SecD/SecF C-terminal" evidence="10">
    <location>
        <begin position="128"/>
        <end position="309"/>
    </location>
</feature>
<gene>
    <name evidence="9" type="primary">secF</name>
    <name evidence="11" type="ORF">EDC25_10157</name>
</gene>
<evidence type="ECO:0000256" key="8">
    <source>
        <dbReference type="ARBA" id="ARBA00023136"/>
    </source>
</evidence>
<comment type="caution">
    <text evidence="9">Lacks conserved residue(s) required for the propagation of feature annotation.</text>
</comment>
<evidence type="ECO:0000256" key="3">
    <source>
        <dbReference type="ARBA" id="ARBA00022475"/>
    </source>
</evidence>
<evidence type="ECO:0000256" key="5">
    <source>
        <dbReference type="ARBA" id="ARBA00022927"/>
    </source>
</evidence>
<dbReference type="EMBL" id="SMAF01000001">
    <property type="protein sequence ID" value="TCT01202.1"/>
    <property type="molecule type" value="Genomic_DNA"/>
</dbReference>
<evidence type="ECO:0000256" key="2">
    <source>
        <dbReference type="ARBA" id="ARBA00022448"/>
    </source>
</evidence>
<dbReference type="GO" id="GO:0043952">
    <property type="term" value="P:protein transport by the Sec complex"/>
    <property type="evidence" value="ECO:0007669"/>
    <property type="project" value="UniProtKB-UniRule"/>
</dbReference>
<evidence type="ECO:0000256" key="9">
    <source>
        <dbReference type="HAMAP-Rule" id="MF_01464"/>
    </source>
</evidence>
<evidence type="ECO:0000256" key="1">
    <source>
        <dbReference type="ARBA" id="ARBA00004651"/>
    </source>
</evidence>
<dbReference type="NCBIfam" id="TIGR00916">
    <property type="entry name" value="2A0604s01"/>
    <property type="match status" value="1"/>
</dbReference>
<evidence type="ECO:0000259" key="10">
    <source>
        <dbReference type="Pfam" id="PF02355"/>
    </source>
</evidence>
<feature type="transmembrane region" description="Helical" evidence="9">
    <location>
        <begin position="155"/>
        <end position="172"/>
    </location>
</feature>
<dbReference type="InterPro" id="IPR048634">
    <property type="entry name" value="SecD_SecF_C"/>
</dbReference>
<sequence length="329" mass="35608">MFELFNPKWRIPFIGISRVTLVVSAVAMVVALVALFKPGLDFALDFTGGTVVELQFQSETNAEAVQSVLEEAGYSGTQVQSFGSTRDILIRLRPDHDQVGVDPAEAAASTENSIAQRVNAGERVHQLLASKGMPATVKRNESVGPQIGKELAEDGVVGIVFVLAGIMIYVAFRYEWRFGIAALAGEVHDTVLTAGFIALVGMEFDLQALAALLTVAGYSINDKIVIFDRIREMFRTTSKMTPAETIDAACSDTLSRTVITGVTTIMALTVMYFLGGETLRGFSLVLIVGILIGTYSSVLFASPLLLHLGVTKQDLMPKMRDETELARRP</sequence>
<keyword evidence="2 9" id="KW-0813">Transport</keyword>
<evidence type="ECO:0000256" key="6">
    <source>
        <dbReference type="ARBA" id="ARBA00022989"/>
    </source>
</evidence>
<comment type="caution">
    <text evidence="11">The sequence shown here is derived from an EMBL/GenBank/DDBJ whole genome shotgun (WGS) entry which is preliminary data.</text>
</comment>
<dbReference type="GO" id="GO:0006605">
    <property type="term" value="P:protein targeting"/>
    <property type="evidence" value="ECO:0007669"/>
    <property type="project" value="UniProtKB-UniRule"/>
</dbReference>
<comment type="function">
    <text evidence="9">Part of the Sec protein translocase complex. Interacts with the SecYEG preprotein conducting channel. SecDF uses the proton motive force (PMF) to complete protein translocation after the ATP-dependent function of SecA.</text>
</comment>
<dbReference type="GO" id="GO:0015450">
    <property type="term" value="F:protein-transporting ATPase activity"/>
    <property type="evidence" value="ECO:0007669"/>
    <property type="project" value="InterPro"/>
</dbReference>
<dbReference type="InterPro" id="IPR022813">
    <property type="entry name" value="SecD/SecF_arch_bac"/>
</dbReference>
<reference evidence="11 12" key="1">
    <citation type="submission" date="2019-03" db="EMBL/GenBank/DDBJ databases">
        <title>Genomic Encyclopedia of Type Strains, Phase IV (KMG-IV): sequencing the most valuable type-strain genomes for metagenomic binning, comparative biology and taxonomic classification.</title>
        <authorList>
            <person name="Goeker M."/>
        </authorList>
    </citation>
    <scope>NUCLEOTIDE SEQUENCE [LARGE SCALE GENOMIC DNA]</scope>
    <source>
        <strain evidence="11 12">DSM 21944</strain>
    </source>
</reference>
<dbReference type="GO" id="GO:0005886">
    <property type="term" value="C:plasma membrane"/>
    <property type="evidence" value="ECO:0007669"/>
    <property type="project" value="UniProtKB-SubCell"/>
</dbReference>
<dbReference type="InterPro" id="IPR005665">
    <property type="entry name" value="SecF_bac"/>
</dbReference>
<keyword evidence="6 9" id="KW-1133">Transmembrane helix</keyword>
<keyword evidence="3 9" id="KW-1003">Cell membrane</keyword>
<organism evidence="11 12">
    <name type="scientific">Pseudofulvimonas gallinarii</name>
    <dbReference type="NCBI Taxonomy" id="634155"/>
    <lineage>
        <taxon>Bacteria</taxon>
        <taxon>Pseudomonadati</taxon>
        <taxon>Pseudomonadota</taxon>
        <taxon>Gammaproteobacteria</taxon>
        <taxon>Lysobacterales</taxon>
        <taxon>Rhodanobacteraceae</taxon>
        <taxon>Pseudofulvimonas</taxon>
    </lineage>
</organism>
<evidence type="ECO:0000256" key="4">
    <source>
        <dbReference type="ARBA" id="ARBA00022692"/>
    </source>
</evidence>
<dbReference type="AlphaFoldDB" id="A0A4S3L1U6"/>
<keyword evidence="4 9" id="KW-0812">Transmembrane</keyword>
<dbReference type="PANTHER" id="PTHR30081">
    <property type="entry name" value="PROTEIN-EXPORT MEMBRANE PROTEIN SEC"/>
    <property type="match status" value="1"/>
</dbReference>
<keyword evidence="7 9" id="KW-0811">Translocation</keyword>
<dbReference type="HAMAP" id="MF_01464_B">
    <property type="entry name" value="SecF_B"/>
    <property type="match status" value="1"/>
</dbReference>
<proteinExistence type="inferred from homology"/>
<dbReference type="Pfam" id="PF02355">
    <property type="entry name" value="SecD_SecF_C"/>
    <property type="match status" value="1"/>
</dbReference>
<dbReference type="PANTHER" id="PTHR30081:SF8">
    <property type="entry name" value="PROTEIN TRANSLOCASE SUBUNIT SECF"/>
    <property type="match status" value="1"/>
</dbReference>
<dbReference type="NCBIfam" id="TIGR00966">
    <property type="entry name" value="transloc_SecF"/>
    <property type="match status" value="1"/>
</dbReference>